<keyword evidence="3" id="KW-1185">Reference proteome</keyword>
<dbReference type="Proteomes" id="UP000239710">
    <property type="component" value="Unassembled WGS sequence"/>
</dbReference>
<comment type="caution">
    <text evidence="2">The sequence shown here is derived from an EMBL/GenBank/DDBJ whole genome shotgun (WGS) entry which is preliminary data.</text>
</comment>
<gene>
    <name evidence="2" type="ORF">XbrCFBP1976_08090</name>
</gene>
<name>A0ABX5BQW7_9XANT</name>
<sequence length="120" mass="13376">MSSAHVTCTARFALAPAKPAPRDTRSTTLTTNASPVDGHDTLQTAADRYRATLSNLPGGRLSFRFHRWLHGCATFLHPAAPCSAPAAAVRRLRQLSDWMFAHERACQRSIRYPPDRQYSR</sequence>
<organism evidence="2 3">
    <name type="scientific">Xanthomonas bromi</name>
    <dbReference type="NCBI Taxonomy" id="56449"/>
    <lineage>
        <taxon>Bacteria</taxon>
        <taxon>Pseudomonadati</taxon>
        <taxon>Pseudomonadota</taxon>
        <taxon>Gammaproteobacteria</taxon>
        <taxon>Lysobacterales</taxon>
        <taxon>Lysobacteraceae</taxon>
        <taxon>Xanthomonas</taxon>
    </lineage>
</organism>
<accession>A0ABX5BQW7</accession>
<proteinExistence type="predicted"/>
<dbReference type="EMBL" id="MDCE01000009">
    <property type="protein sequence ID" value="PPV07333.1"/>
    <property type="molecule type" value="Genomic_DNA"/>
</dbReference>
<protein>
    <submittedName>
        <fullName evidence="2">Uncharacterized protein</fullName>
    </submittedName>
</protein>
<evidence type="ECO:0000313" key="2">
    <source>
        <dbReference type="EMBL" id="PPV07333.1"/>
    </source>
</evidence>
<feature type="region of interest" description="Disordered" evidence="1">
    <location>
        <begin position="18"/>
        <end position="40"/>
    </location>
</feature>
<evidence type="ECO:0000313" key="3">
    <source>
        <dbReference type="Proteomes" id="UP000239710"/>
    </source>
</evidence>
<evidence type="ECO:0000256" key="1">
    <source>
        <dbReference type="SAM" id="MobiDB-lite"/>
    </source>
</evidence>
<reference evidence="2 3" key="1">
    <citation type="submission" date="2016-08" db="EMBL/GenBank/DDBJ databases">
        <title>Evolution of the type three secretion system and type three effector repertoires in Xanthomonas.</title>
        <authorList>
            <person name="Merda D."/>
            <person name="Briand M."/>
            <person name="Bosis E."/>
            <person name="Rousseau C."/>
            <person name="Portier P."/>
            <person name="Jacques M.-A."/>
            <person name="Fischer-Le Saux M."/>
        </authorList>
    </citation>
    <scope>NUCLEOTIDE SEQUENCE [LARGE SCALE GENOMIC DNA]</scope>
    <source>
        <strain evidence="2 3">CFBP1976</strain>
    </source>
</reference>